<dbReference type="Proteomes" id="UP001596302">
    <property type="component" value="Unassembled WGS sequence"/>
</dbReference>
<evidence type="ECO:0000313" key="1">
    <source>
        <dbReference type="EMBL" id="MFC5996448.1"/>
    </source>
</evidence>
<dbReference type="Gene3D" id="3.40.190.10">
    <property type="entry name" value="Periplasmic binding protein-like II"/>
    <property type="match status" value="2"/>
</dbReference>
<organism evidence="1 2">
    <name type="scientific">Pseudonocardia hispaniensis</name>
    <dbReference type="NCBI Taxonomy" id="904933"/>
    <lineage>
        <taxon>Bacteria</taxon>
        <taxon>Bacillati</taxon>
        <taxon>Actinomycetota</taxon>
        <taxon>Actinomycetes</taxon>
        <taxon>Pseudonocardiales</taxon>
        <taxon>Pseudonocardiaceae</taxon>
        <taxon>Pseudonocardia</taxon>
    </lineage>
</organism>
<gene>
    <name evidence="1" type="ORF">ACFQE5_19780</name>
</gene>
<sequence>MNPPLRGASVIGGRLELSRRRLLGLTGMAALTLGLSACGSGSKGGGGGDGKTLSVLFPQTHAGASEILKKEFEQRTGATVNVTLVPYDQLQQKATLDVQSGAAEFDVFDSWYVSVGALAEGGIIDPLDDLLGDTNVDTGDFIPSIYDAYSLYQGKRYGLPFDGDTQVLFYNREILDRNGVAPPATWDQYAAAVKKITQAESGRGVYGAALMAQKAPIILGSTYANRLAGFGGTFLNADGSAALDSAAALGAAQALLEVVPHALPTPAETAFDQALAAFLGGQVAFMEFWTDLGVFAEDPSKSKIQGKWGVVTLPTGGSATKSVAALDAGFCLNVSSAAPNKELAQQFVTFATSRETNLRLITTTGSGIDPNRRSTLSAAEYRTFAPQVQAVATASLDGALVWPTSPQSPVLMQSLSDALAAMIAGNSTPESALRSTQTEWERIIGRPAR</sequence>
<protein>
    <submittedName>
        <fullName evidence="1">ABC transporter substrate-binding protein</fullName>
    </submittedName>
</protein>
<proteinExistence type="predicted"/>
<evidence type="ECO:0000313" key="2">
    <source>
        <dbReference type="Proteomes" id="UP001596302"/>
    </source>
</evidence>
<reference evidence="2" key="1">
    <citation type="journal article" date="2019" name="Int. J. Syst. Evol. Microbiol.">
        <title>The Global Catalogue of Microorganisms (GCM) 10K type strain sequencing project: providing services to taxonomists for standard genome sequencing and annotation.</title>
        <authorList>
            <consortium name="The Broad Institute Genomics Platform"/>
            <consortium name="The Broad Institute Genome Sequencing Center for Infectious Disease"/>
            <person name="Wu L."/>
            <person name="Ma J."/>
        </authorList>
    </citation>
    <scope>NUCLEOTIDE SEQUENCE [LARGE SCALE GENOMIC DNA]</scope>
    <source>
        <strain evidence="2">CCM 8391</strain>
    </source>
</reference>
<dbReference type="EMBL" id="JBHSQW010000039">
    <property type="protein sequence ID" value="MFC5996448.1"/>
    <property type="molecule type" value="Genomic_DNA"/>
</dbReference>
<dbReference type="InterPro" id="IPR050490">
    <property type="entry name" value="Bact_solute-bd_prot1"/>
</dbReference>
<name>A0ABW1J6F4_9PSEU</name>
<keyword evidence="2" id="KW-1185">Reference proteome</keyword>
<dbReference type="SUPFAM" id="SSF53850">
    <property type="entry name" value="Periplasmic binding protein-like II"/>
    <property type="match status" value="1"/>
</dbReference>
<accession>A0ABW1J6F4</accession>
<dbReference type="PANTHER" id="PTHR43649">
    <property type="entry name" value="ARABINOSE-BINDING PROTEIN-RELATED"/>
    <property type="match status" value="1"/>
</dbReference>
<dbReference type="Pfam" id="PF01547">
    <property type="entry name" value="SBP_bac_1"/>
    <property type="match status" value="1"/>
</dbReference>
<dbReference type="RefSeq" id="WP_379587120.1">
    <property type="nucleotide sequence ID" value="NZ_JBHSQW010000039.1"/>
</dbReference>
<dbReference type="PANTHER" id="PTHR43649:SF12">
    <property type="entry name" value="DIACETYLCHITOBIOSE BINDING PROTEIN DASA"/>
    <property type="match status" value="1"/>
</dbReference>
<comment type="caution">
    <text evidence="1">The sequence shown here is derived from an EMBL/GenBank/DDBJ whole genome shotgun (WGS) entry which is preliminary data.</text>
</comment>
<dbReference type="CDD" id="cd13585">
    <property type="entry name" value="PBP2_TMBP_like"/>
    <property type="match status" value="1"/>
</dbReference>
<dbReference type="InterPro" id="IPR006059">
    <property type="entry name" value="SBP"/>
</dbReference>